<dbReference type="Proteomes" id="UP000070299">
    <property type="component" value="Unassembled WGS sequence"/>
</dbReference>
<keyword evidence="3" id="KW-0804">Transcription</keyword>
<organism evidence="5 6">
    <name type="scientific">Paraglaciecola hydrolytica</name>
    <dbReference type="NCBI Taxonomy" id="1799789"/>
    <lineage>
        <taxon>Bacteria</taxon>
        <taxon>Pseudomonadati</taxon>
        <taxon>Pseudomonadota</taxon>
        <taxon>Gammaproteobacteria</taxon>
        <taxon>Alteromonadales</taxon>
        <taxon>Alteromonadaceae</taxon>
        <taxon>Paraglaciecola</taxon>
    </lineage>
</organism>
<dbReference type="OrthoDB" id="166264at2"/>
<keyword evidence="1" id="KW-0805">Transcription regulation</keyword>
<dbReference type="PANTHER" id="PTHR30154:SF54">
    <property type="entry name" value="POSSIBLE TRANSCRIPTIONAL REGULATORY PROTEIN (PROBABLY LRP_ASNC-FAMILY)"/>
    <property type="match status" value="1"/>
</dbReference>
<evidence type="ECO:0000313" key="6">
    <source>
        <dbReference type="Proteomes" id="UP000070299"/>
    </source>
</evidence>
<evidence type="ECO:0000256" key="2">
    <source>
        <dbReference type="ARBA" id="ARBA00023125"/>
    </source>
</evidence>
<dbReference type="InterPro" id="IPR019887">
    <property type="entry name" value="Tscrpt_reg_AsnC/Lrp_C"/>
</dbReference>
<dbReference type="Gene3D" id="3.30.70.920">
    <property type="match status" value="1"/>
</dbReference>
<comment type="caution">
    <text evidence="5">The sequence shown here is derived from an EMBL/GenBank/DDBJ whole genome shotgun (WGS) entry which is preliminary data.</text>
</comment>
<feature type="domain" description="HTH asnC-type" evidence="4">
    <location>
        <begin position="6"/>
        <end position="67"/>
    </location>
</feature>
<accession>A0A136A2M5</accession>
<dbReference type="PRINTS" id="PR00033">
    <property type="entry name" value="HTHASNC"/>
</dbReference>
<dbReference type="InterPro" id="IPR000485">
    <property type="entry name" value="AsnC-type_HTH_dom"/>
</dbReference>
<name>A0A136A2M5_9ALTE</name>
<dbReference type="STRING" id="1799789.AX660_14100"/>
<dbReference type="GO" id="GO:0043200">
    <property type="term" value="P:response to amino acid"/>
    <property type="evidence" value="ECO:0007669"/>
    <property type="project" value="TreeGrafter"/>
</dbReference>
<dbReference type="InterPro" id="IPR011008">
    <property type="entry name" value="Dimeric_a/b-barrel"/>
</dbReference>
<dbReference type="InterPro" id="IPR036388">
    <property type="entry name" value="WH-like_DNA-bd_sf"/>
</dbReference>
<evidence type="ECO:0000259" key="4">
    <source>
        <dbReference type="PROSITE" id="PS50956"/>
    </source>
</evidence>
<dbReference type="PROSITE" id="PS50956">
    <property type="entry name" value="HTH_ASNC_2"/>
    <property type="match status" value="1"/>
</dbReference>
<dbReference type="Gene3D" id="1.10.10.10">
    <property type="entry name" value="Winged helix-like DNA-binding domain superfamily/Winged helix DNA-binding domain"/>
    <property type="match status" value="1"/>
</dbReference>
<dbReference type="InterPro" id="IPR036390">
    <property type="entry name" value="WH_DNA-bd_sf"/>
</dbReference>
<dbReference type="SUPFAM" id="SSF46785">
    <property type="entry name" value="Winged helix' DNA-binding domain"/>
    <property type="match status" value="1"/>
</dbReference>
<reference evidence="6" key="1">
    <citation type="submission" date="2016-02" db="EMBL/GenBank/DDBJ databases">
        <authorList>
            <person name="Schultz-Johansen M."/>
            <person name="Glaring M.A."/>
            <person name="Bech P.K."/>
            <person name="Stougaard P."/>
        </authorList>
    </citation>
    <scope>NUCLEOTIDE SEQUENCE [LARGE SCALE GENOMIC DNA]</scope>
    <source>
        <strain evidence="6">S66</strain>
    </source>
</reference>
<keyword evidence="6" id="KW-1185">Reference proteome</keyword>
<dbReference type="RefSeq" id="WP_068377130.1">
    <property type="nucleotide sequence ID" value="NZ_LSNE01000005.1"/>
</dbReference>
<dbReference type="SUPFAM" id="SSF54909">
    <property type="entry name" value="Dimeric alpha+beta barrel"/>
    <property type="match status" value="1"/>
</dbReference>
<dbReference type="InterPro" id="IPR019888">
    <property type="entry name" value="Tscrpt_reg_AsnC-like"/>
</dbReference>
<dbReference type="SMART" id="SM00344">
    <property type="entry name" value="HTH_ASNC"/>
    <property type="match status" value="1"/>
</dbReference>
<proteinExistence type="predicted"/>
<protein>
    <submittedName>
        <fullName evidence="5">ArsR family transcriptional regulator</fullName>
    </submittedName>
</protein>
<keyword evidence="2" id="KW-0238">DNA-binding</keyword>
<dbReference type="EMBL" id="LSNE01000005">
    <property type="protein sequence ID" value="KXI29498.1"/>
    <property type="molecule type" value="Genomic_DNA"/>
</dbReference>
<evidence type="ECO:0000256" key="3">
    <source>
        <dbReference type="ARBA" id="ARBA00023163"/>
    </source>
</evidence>
<evidence type="ECO:0000256" key="1">
    <source>
        <dbReference type="ARBA" id="ARBA00023015"/>
    </source>
</evidence>
<sequence>MSRRSLDNTDLAILALLYQDARLNNKDIAEQVSLAPSSCLERIKKLQADNIILGSQLRVDLQALGGNIQAMISVRLSDHNRETVDGLQQKWNALPEVLSLYHMGGNLDFLVHVSVSDTAHLRDFVFNQITAINEVNHVETALVYEHLISTTLPSV</sequence>
<dbReference type="Pfam" id="PF13412">
    <property type="entry name" value="HTH_24"/>
    <property type="match status" value="1"/>
</dbReference>
<dbReference type="GO" id="GO:0005829">
    <property type="term" value="C:cytosol"/>
    <property type="evidence" value="ECO:0007669"/>
    <property type="project" value="TreeGrafter"/>
</dbReference>
<gene>
    <name evidence="5" type="ORF">AX660_14100</name>
</gene>
<dbReference type="PANTHER" id="PTHR30154">
    <property type="entry name" value="LEUCINE-RESPONSIVE REGULATORY PROTEIN"/>
    <property type="match status" value="1"/>
</dbReference>
<evidence type="ECO:0000313" key="5">
    <source>
        <dbReference type="EMBL" id="KXI29498.1"/>
    </source>
</evidence>
<dbReference type="AlphaFoldDB" id="A0A136A2M5"/>
<dbReference type="GO" id="GO:0043565">
    <property type="term" value="F:sequence-specific DNA binding"/>
    <property type="evidence" value="ECO:0007669"/>
    <property type="project" value="InterPro"/>
</dbReference>
<dbReference type="Pfam" id="PF01037">
    <property type="entry name" value="AsnC_trans_reg"/>
    <property type="match status" value="1"/>
</dbReference>